<dbReference type="Pfam" id="PF17957">
    <property type="entry name" value="Big_7"/>
    <property type="match status" value="5"/>
</dbReference>
<dbReference type="RefSeq" id="WP_382386055.1">
    <property type="nucleotide sequence ID" value="NZ_JBHLWI010000006.1"/>
</dbReference>
<comment type="caution">
    <text evidence="3">The sequence shown here is derived from an EMBL/GenBank/DDBJ whole genome shotgun (WGS) entry which is preliminary data.</text>
</comment>
<evidence type="ECO:0000259" key="2">
    <source>
        <dbReference type="SMART" id="SM00089"/>
    </source>
</evidence>
<proteinExistence type="predicted"/>
<dbReference type="SMART" id="SM00089">
    <property type="entry name" value="PKD"/>
    <property type="match status" value="3"/>
</dbReference>
<dbReference type="Proteomes" id="UP001589797">
    <property type="component" value="Unassembled WGS sequence"/>
</dbReference>
<feature type="domain" description="PKD/Chitinase" evidence="2">
    <location>
        <begin position="316"/>
        <end position="405"/>
    </location>
</feature>
<dbReference type="NCBIfam" id="TIGR04183">
    <property type="entry name" value="Por_Secre_tail"/>
    <property type="match status" value="1"/>
</dbReference>
<gene>
    <name evidence="3" type="ORF">ACFFIP_02865</name>
</gene>
<keyword evidence="4" id="KW-1185">Reference proteome</keyword>
<evidence type="ECO:0000313" key="3">
    <source>
        <dbReference type="EMBL" id="MFC0261607.1"/>
    </source>
</evidence>
<organism evidence="3 4">
    <name type="scientific">Fontibacter flavus</name>
    <dbReference type="NCBI Taxonomy" id="654838"/>
    <lineage>
        <taxon>Bacteria</taxon>
        <taxon>Pseudomonadati</taxon>
        <taxon>Bacteroidota</taxon>
        <taxon>Cytophagia</taxon>
        <taxon>Cytophagales</taxon>
        <taxon>Cyclobacteriaceae</taxon>
        <taxon>Fontibacter</taxon>
    </lineage>
</organism>
<sequence length="777" mass="85036">MLKKKSFILLLLSLTLLVTDKSFAVKLDILPEEDGHSIFNEISEVEKPKLFFSNLIEDSEGVLVLAEEEYTFNPGEKVTVVAEPNQGFYFTHWEADGQKVSEAKEFVYTMPSKSVTLTGIFKKIVDPTVRIISPGNSASFEVQKDIPVKVQAESPNGKVTKVELLRNGIVVGSINDPSNSFIVSNLQIGTHSLTARVTDDKGARATSSAVTILVTEPNKVPIVSIISPKPAEVFPEGVDIRIEANASDPDGSISKVEFYRGSILVGTSTTSPYIITMPKVAPGSYNLTAKAFDNKNATAISSVVNVVVEKANVAPTVNISSPKNGDEFVLGSNIRIEAQASDSDGTVNKVEFYRGDVLIGTATSAPFAVTWSNVTTGTHSLTAKAFDDKGASKISAAVNINVLSEFEIPEISLVTPTDDQVLEEGSTVAFTVMFNGDSKYVKRVEYYAGSQLLGTSTSNPYNFDWKNVPVGEHELKAVVIGGTPEKIKNSNLVKLSVKPKPTIPFEITAPLRNSIIATGVDLTISVQVPNSIKKIKTVEYFRGNVKIGQTTIAPYDFVWKNVSSGEYNLVSRLVYEDNTVILSPVVKIFVEPFPGLSINYLVLDKPGQEDVEVQFTPTFLDLKSPVANVQYFVDENLVGTVDREPFILSWRGVFPGTYKVYAVAKDQNNLEFKSEEIIMEIKGEISVESEPEDLKMSYVLGPNPTSDFLNIHFSELEEEQEFEINVISMSGHFSKVFVAKTTDSSITIDVSNLKSGIYAIHLQNDGRYISGDKFIKR</sequence>
<dbReference type="Pfam" id="PF18998">
    <property type="entry name" value="Flg_new_2"/>
    <property type="match status" value="1"/>
</dbReference>
<keyword evidence="1" id="KW-0732">Signal</keyword>
<name>A0ABV6FP28_9BACT</name>
<reference evidence="3 4" key="1">
    <citation type="submission" date="2024-09" db="EMBL/GenBank/DDBJ databases">
        <authorList>
            <person name="Sun Q."/>
            <person name="Mori K."/>
        </authorList>
    </citation>
    <scope>NUCLEOTIDE SEQUENCE [LARGE SCALE GENOMIC DNA]</scope>
    <source>
        <strain evidence="3 4">CCM 7650</strain>
    </source>
</reference>
<dbReference type="InterPro" id="IPR026444">
    <property type="entry name" value="Secre_tail"/>
</dbReference>
<feature type="chain" id="PRO_5046240674" evidence="1">
    <location>
        <begin position="25"/>
        <end position="777"/>
    </location>
</feature>
<evidence type="ECO:0000256" key="1">
    <source>
        <dbReference type="SAM" id="SignalP"/>
    </source>
</evidence>
<dbReference type="InterPro" id="IPR044060">
    <property type="entry name" value="Bacterial_rp_domain"/>
</dbReference>
<dbReference type="EMBL" id="JBHLWI010000006">
    <property type="protein sequence ID" value="MFC0261607.1"/>
    <property type="molecule type" value="Genomic_DNA"/>
</dbReference>
<dbReference type="Pfam" id="PF18962">
    <property type="entry name" value="Por_Secre_tail"/>
    <property type="match status" value="1"/>
</dbReference>
<dbReference type="InterPro" id="IPR013783">
    <property type="entry name" value="Ig-like_fold"/>
</dbReference>
<protein>
    <submittedName>
        <fullName evidence="3">Ig-like domain-containing protein</fullName>
    </submittedName>
</protein>
<feature type="domain" description="PKD/Chitinase" evidence="2">
    <location>
        <begin position="137"/>
        <end position="215"/>
    </location>
</feature>
<feature type="domain" description="PKD/Chitinase" evidence="2">
    <location>
        <begin position="223"/>
        <end position="310"/>
    </location>
</feature>
<dbReference type="Gene3D" id="2.60.40.10">
    <property type="entry name" value="Immunoglobulins"/>
    <property type="match status" value="6"/>
</dbReference>
<feature type="signal peptide" evidence="1">
    <location>
        <begin position="1"/>
        <end position="24"/>
    </location>
</feature>
<dbReference type="InterPro" id="IPR022409">
    <property type="entry name" value="PKD/Chitinase_dom"/>
</dbReference>
<evidence type="ECO:0000313" key="4">
    <source>
        <dbReference type="Proteomes" id="UP001589797"/>
    </source>
</evidence>
<accession>A0ABV6FP28</accession>